<dbReference type="VEuPathDB" id="VectorBase:GPAI003214"/>
<reference evidence="1" key="2">
    <citation type="submission" date="2020-05" db="UniProtKB">
        <authorList>
            <consortium name="EnsemblMetazoa"/>
        </authorList>
    </citation>
    <scope>IDENTIFICATION</scope>
    <source>
        <strain evidence="1">IAEA</strain>
    </source>
</reference>
<organism evidence="1 2">
    <name type="scientific">Glossina pallidipes</name>
    <name type="common">Tsetse fly</name>
    <dbReference type="NCBI Taxonomy" id="7398"/>
    <lineage>
        <taxon>Eukaryota</taxon>
        <taxon>Metazoa</taxon>
        <taxon>Ecdysozoa</taxon>
        <taxon>Arthropoda</taxon>
        <taxon>Hexapoda</taxon>
        <taxon>Insecta</taxon>
        <taxon>Pterygota</taxon>
        <taxon>Neoptera</taxon>
        <taxon>Endopterygota</taxon>
        <taxon>Diptera</taxon>
        <taxon>Brachycera</taxon>
        <taxon>Muscomorpha</taxon>
        <taxon>Hippoboscoidea</taxon>
        <taxon>Glossinidae</taxon>
        <taxon>Glossina</taxon>
    </lineage>
</organism>
<sequence length="114" mass="13013">MIMGCKDKRRVTQCNKSKAKKCGFNRIVKDSHGRIPLEFEDVAKALRLGGDVDMVAHYPHATKSTARNYRKAYNIPSICIRLRRLQQAHIYVMGIKFSVKTFFPSFSASLKSSF</sequence>
<dbReference type="AlphaFoldDB" id="A0A1A9Z434"/>
<name>A0A1A9Z434_GLOPL</name>
<proteinExistence type="predicted"/>
<evidence type="ECO:0000313" key="1">
    <source>
        <dbReference type="EnsemblMetazoa" id="GPAI003214-PA"/>
    </source>
</evidence>
<reference evidence="2" key="1">
    <citation type="submission" date="2014-03" db="EMBL/GenBank/DDBJ databases">
        <authorList>
            <person name="Aksoy S."/>
            <person name="Warren W."/>
            <person name="Wilson R.K."/>
        </authorList>
    </citation>
    <scope>NUCLEOTIDE SEQUENCE [LARGE SCALE GENOMIC DNA]</scope>
    <source>
        <strain evidence="2">IAEA</strain>
    </source>
</reference>
<dbReference type="Proteomes" id="UP000092445">
    <property type="component" value="Unassembled WGS sequence"/>
</dbReference>
<accession>A0A1A9Z434</accession>
<protein>
    <submittedName>
        <fullName evidence="1">Uncharacterized protein</fullName>
    </submittedName>
</protein>
<keyword evidence="2" id="KW-1185">Reference proteome</keyword>
<dbReference type="EnsemblMetazoa" id="GPAI003214-RA">
    <property type="protein sequence ID" value="GPAI003214-PA"/>
    <property type="gene ID" value="GPAI003214"/>
</dbReference>
<evidence type="ECO:0000313" key="2">
    <source>
        <dbReference type="Proteomes" id="UP000092445"/>
    </source>
</evidence>